<accession>A0AAD7JL91</accession>
<evidence type="ECO:0000313" key="2">
    <source>
        <dbReference type="Proteomes" id="UP001215598"/>
    </source>
</evidence>
<name>A0AAD7JL91_9AGAR</name>
<proteinExistence type="predicted"/>
<dbReference type="Proteomes" id="UP001215598">
    <property type="component" value="Unassembled WGS sequence"/>
</dbReference>
<reference evidence="1" key="1">
    <citation type="submission" date="2023-03" db="EMBL/GenBank/DDBJ databases">
        <title>Massive genome expansion in bonnet fungi (Mycena s.s.) driven by repeated elements and novel gene families across ecological guilds.</title>
        <authorList>
            <consortium name="Lawrence Berkeley National Laboratory"/>
            <person name="Harder C.B."/>
            <person name="Miyauchi S."/>
            <person name="Viragh M."/>
            <person name="Kuo A."/>
            <person name="Thoen E."/>
            <person name="Andreopoulos B."/>
            <person name="Lu D."/>
            <person name="Skrede I."/>
            <person name="Drula E."/>
            <person name="Henrissat B."/>
            <person name="Morin E."/>
            <person name="Kohler A."/>
            <person name="Barry K."/>
            <person name="LaButti K."/>
            <person name="Morin E."/>
            <person name="Salamov A."/>
            <person name="Lipzen A."/>
            <person name="Mereny Z."/>
            <person name="Hegedus B."/>
            <person name="Baldrian P."/>
            <person name="Stursova M."/>
            <person name="Weitz H."/>
            <person name="Taylor A."/>
            <person name="Grigoriev I.V."/>
            <person name="Nagy L.G."/>
            <person name="Martin F."/>
            <person name="Kauserud H."/>
        </authorList>
    </citation>
    <scope>NUCLEOTIDE SEQUENCE</scope>
    <source>
        <strain evidence="1">CBHHK182m</strain>
    </source>
</reference>
<sequence length="287" mass="32652">MPHLIPHVRKPVGLIWDSENWSCAYDASFTILANLWAEDSQRWTGYFGHMGGVLGELGVLFQSVSDGMVTLETARNLVRRGMNARQPDHFPYGSNTTSIDRIAQQLFPSKHFAVGRQVCRRCHFCDDKGYRMLESYLSAGLKSTDEYPDGVHLTSWLERYLSRGKQFCPSCRLVGVRQKLDMQTQVTEVPPIMLLDITHKRLVFSEELCFNVGGRLFKLKLRGIIYGGQAHFTCRFIQKDGSMWFHDGITTGNSCIRENRLQDGEDRLQLHKCGEKSAVAVIYALVL</sequence>
<keyword evidence="2" id="KW-1185">Reference proteome</keyword>
<dbReference type="AlphaFoldDB" id="A0AAD7JL91"/>
<organism evidence="1 2">
    <name type="scientific">Mycena metata</name>
    <dbReference type="NCBI Taxonomy" id="1033252"/>
    <lineage>
        <taxon>Eukaryota</taxon>
        <taxon>Fungi</taxon>
        <taxon>Dikarya</taxon>
        <taxon>Basidiomycota</taxon>
        <taxon>Agaricomycotina</taxon>
        <taxon>Agaricomycetes</taxon>
        <taxon>Agaricomycetidae</taxon>
        <taxon>Agaricales</taxon>
        <taxon>Marasmiineae</taxon>
        <taxon>Mycenaceae</taxon>
        <taxon>Mycena</taxon>
    </lineage>
</organism>
<gene>
    <name evidence="1" type="ORF">B0H16DRAFT_1308697</name>
</gene>
<protein>
    <submittedName>
        <fullName evidence="1">Uncharacterized protein</fullName>
    </submittedName>
</protein>
<comment type="caution">
    <text evidence="1">The sequence shown here is derived from an EMBL/GenBank/DDBJ whole genome shotgun (WGS) entry which is preliminary data.</text>
</comment>
<dbReference type="EMBL" id="JARKIB010000022">
    <property type="protein sequence ID" value="KAJ7767253.1"/>
    <property type="molecule type" value="Genomic_DNA"/>
</dbReference>
<evidence type="ECO:0000313" key="1">
    <source>
        <dbReference type="EMBL" id="KAJ7767253.1"/>
    </source>
</evidence>